<evidence type="ECO:0000256" key="3">
    <source>
        <dbReference type="ARBA" id="ARBA00022737"/>
    </source>
</evidence>
<accession>A0A2C6L333</accession>
<dbReference type="Pfam" id="PF12661">
    <property type="entry name" value="hEGF"/>
    <property type="match status" value="2"/>
</dbReference>
<dbReference type="AlphaFoldDB" id="A0A2C6L333"/>
<dbReference type="PROSITE" id="PS01186">
    <property type="entry name" value="EGF_2"/>
    <property type="match status" value="1"/>
</dbReference>
<comment type="caution">
    <text evidence="7">Lacks conserved residue(s) required for the propagation of feature annotation.</text>
</comment>
<dbReference type="RefSeq" id="XP_067923909.1">
    <property type="nucleotide sequence ID" value="XM_068064116.1"/>
</dbReference>
<dbReference type="GO" id="GO:0005509">
    <property type="term" value="F:calcium ion binding"/>
    <property type="evidence" value="ECO:0007669"/>
    <property type="project" value="InterPro"/>
</dbReference>
<evidence type="ECO:0000256" key="8">
    <source>
        <dbReference type="SAM" id="MobiDB-lite"/>
    </source>
</evidence>
<keyword evidence="9" id="KW-1133">Transmembrane helix</keyword>
<feature type="chain" id="PRO_5013174745" evidence="10">
    <location>
        <begin position="24"/>
        <end position="719"/>
    </location>
</feature>
<feature type="region of interest" description="Disordered" evidence="8">
    <location>
        <begin position="598"/>
        <end position="628"/>
    </location>
</feature>
<dbReference type="InterPro" id="IPR001881">
    <property type="entry name" value="EGF-like_Ca-bd_dom"/>
</dbReference>
<keyword evidence="9" id="KW-0812">Transmembrane</keyword>
<evidence type="ECO:0000256" key="4">
    <source>
        <dbReference type="ARBA" id="ARBA00022837"/>
    </source>
</evidence>
<evidence type="ECO:0000256" key="5">
    <source>
        <dbReference type="ARBA" id="ARBA00023157"/>
    </source>
</evidence>
<dbReference type="PANTHER" id="PTHR24039">
    <property type="entry name" value="FIBRILLIN-RELATED"/>
    <property type="match status" value="1"/>
</dbReference>
<keyword evidence="3" id="KW-0677">Repeat</keyword>
<evidence type="ECO:0000256" key="6">
    <source>
        <dbReference type="ARBA" id="ARBA00023180"/>
    </source>
</evidence>
<dbReference type="SMART" id="SM00181">
    <property type="entry name" value="EGF"/>
    <property type="match status" value="10"/>
</dbReference>
<gene>
    <name evidence="12" type="ORF">CSUI_003921</name>
</gene>
<feature type="compositionally biased region" description="Low complexity" evidence="8">
    <location>
        <begin position="602"/>
        <end position="612"/>
    </location>
</feature>
<feature type="region of interest" description="Disordered" evidence="8">
    <location>
        <begin position="658"/>
        <end position="719"/>
    </location>
</feature>
<feature type="transmembrane region" description="Helical" evidence="9">
    <location>
        <begin position="633"/>
        <end position="654"/>
    </location>
</feature>
<evidence type="ECO:0000313" key="13">
    <source>
        <dbReference type="Proteomes" id="UP000221165"/>
    </source>
</evidence>
<dbReference type="OrthoDB" id="10045365at2759"/>
<evidence type="ECO:0000256" key="1">
    <source>
        <dbReference type="ARBA" id="ARBA00022536"/>
    </source>
</evidence>
<keyword evidence="2 10" id="KW-0732">Signal</keyword>
<dbReference type="PROSITE" id="PS50026">
    <property type="entry name" value="EGF_3"/>
    <property type="match status" value="1"/>
</dbReference>
<name>A0A2C6L333_9APIC</name>
<dbReference type="Proteomes" id="UP000221165">
    <property type="component" value="Unassembled WGS sequence"/>
</dbReference>
<feature type="signal peptide" evidence="10">
    <location>
        <begin position="1"/>
        <end position="23"/>
    </location>
</feature>
<dbReference type="PROSITE" id="PS00010">
    <property type="entry name" value="ASX_HYDROXYL"/>
    <property type="match status" value="1"/>
</dbReference>
<feature type="domain" description="EGF-like" evidence="11">
    <location>
        <begin position="552"/>
        <end position="591"/>
    </location>
</feature>
<evidence type="ECO:0000256" key="10">
    <source>
        <dbReference type="SAM" id="SignalP"/>
    </source>
</evidence>
<evidence type="ECO:0000259" key="11">
    <source>
        <dbReference type="PROSITE" id="PS50026"/>
    </source>
</evidence>
<dbReference type="VEuPathDB" id="ToxoDB:CSUI_003921"/>
<evidence type="ECO:0000256" key="2">
    <source>
        <dbReference type="ARBA" id="ARBA00022729"/>
    </source>
</evidence>
<keyword evidence="13" id="KW-1185">Reference proteome</keyword>
<dbReference type="EMBL" id="MIGC01001767">
    <property type="protein sequence ID" value="PHJ22232.1"/>
    <property type="molecule type" value="Genomic_DNA"/>
</dbReference>
<dbReference type="PANTHER" id="PTHR24039:SF28">
    <property type="entry name" value="EGF-LIKE DOMAIN-CONTAINING PROTEIN"/>
    <property type="match status" value="1"/>
</dbReference>
<dbReference type="InterPro" id="IPR013032">
    <property type="entry name" value="EGF-like_CS"/>
</dbReference>
<dbReference type="GeneID" id="94427327"/>
<feature type="compositionally biased region" description="Acidic residues" evidence="8">
    <location>
        <begin position="660"/>
        <end position="669"/>
    </location>
</feature>
<evidence type="ECO:0000313" key="12">
    <source>
        <dbReference type="EMBL" id="PHJ22232.1"/>
    </source>
</evidence>
<keyword evidence="9" id="KW-0472">Membrane</keyword>
<comment type="caution">
    <text evidence="12">The sequence shown here is derived from an EMBL/GenBank/DDBJ whole genome shotgun (WGS) entry which is preliminary data.</text>
</comment>
<evidence type="ECO:0000256" key="9">
    <source>
        <dbReference type="SAM" id="Phobius"/>
    </source>
</evidence>
<dbReference type="InterPro" id="IPR000742">
    <property type="entry name" value="EGF"/>
</dbReference>
<keyword evidence="5" id="KW-1015">Disulfide bond</keyword>
<proteinExistence type="predicted"/>
<keyword evidence="6" id="KW-0325">Glycoprotein</keyword>
<organism evidence="12 13">
    <name type="scientific">Cystoisospora suis</name>
    <dbReference type="NCBI Taxonomy" id="483139"/>
    <lineage>
        <taxon>Eukaryota</taxon>
        <taxon>Sar</taxon>
        <taxon>Alveolata</taxon>
        <taxon>Apicomplexa</taxon>
        <taxon>Conoidasida</taxon>
        <taxon>Coccidia</taxon>
        <taxon>Eucoccidiorida</taxon>
        <taxon>Eimeriorina</taxon>
        <taxon>Sarcocystidae</taxon>
        <taxon>Cystoisospora</taxon>
    </lineage>
</organism>
<dbReference type="Gene3D" id="2.10.25.10">
    <property type="entry name" value="Laminin"/>
    <property type="match status" value="6"/>
</dbReference>
<dbReference type="InterPro" id="IPR000152">
    <property type="entry name" value="EGF-type_Asp/Asn_hydroxyl_site"/>
</dbReference>
<keyword evidence="1 7" id="KW-0245">EGF-like domain</keyword>
<sequence>MGGMRGLGRLAIVFLSLSGSSRLDEVYSLRHEHKQKHVPLTGSGHQSPTDVSHRSLILLEQKSTSTEDDYQPQHEDWLCRISRGGGECGPRGYPGIRGSPTGVFCPDGHCCSKTACRNFSCGAWCESSWALCSSWMVYHETWSYGRCNCEQFGGKCDPNADCVHKKENEGGVYCRCRQGYYGDGKSCKLDACTSNPCHPGTCSRDGEGYNCTCPDTHNLIEEEGQKCVEKPDYCRGDPCGPSSIVEKCINRDEGYDCECKQGYGAKNGRCEQVDLCANDACGPPEGVHSCVTLREPTMHYQCTCQTGWDKTVAADGVSEYCEKNHCFDEPCGPSSIVRSCSNKKNGYSCLCEEGYEPGVVDGKEQCTKADACKSEPCGSAEKVKQCYSEGSTYKCVCQTGYTEVIREGRRRCEKGDPCILGMCGSPEAVDECQTDGSWYTCTCNSGYMQGEKDGMKTCISEEECVSNCGPVGAVKECTITDGSYKCSCNVGYVLKYRGSKRMCAEGSACDLNPCGTAEAVKSCTADGNNYDCICNTGFVKRSLPDGKPICADPNSCVGNPCGNPSGVESCIAQTSGYSCKCKTGYTLKTVATQQQCVPEAPESTGESGSESGETVREEGTTKQESSGMSTATIAGGVIGGLAILGVAVAGVTYMRKRNADDDDEDDEGAEGFLAQPGPGAPGGPAGLQQPYMQQMGMGHQAWASSPSNIRPPMGRGYGA</sequence>
<keyword evidence="4" id="KW-0106">Calcium</keyword>
<evidence type="ECO:0000256" key="7">
    <source>
        <dbReference type="PROSITE-ProRule" id="PRU00076"/>
    </source>
</evidence>
<dbReference type="SMART" id="SM00179">
    <property type="entry name" value="EGF_CA"/>
    <property type="match status" value="7"/>
</dbReference>
<reference evidence="12 13" key="1">
    <citation type="journal article" date="2017" name="Int. J. Parasitol.">
        <title>The genome of the protozoan parasite Cystoisospora suis and a reverse vaccinology approach to identify vaccine candidates.</title>
        <authorList>
            <person name="Palmieri N."/>
            <person name="Shrestha A."/>
            <person name="Ruttkowski B."/>
            <person name="Beck T."/>
            <person name="Vogl C."/>
            <person name="Tomley F."/>
            <person name="Blake D.P."/>
            <person name="Joachim A."/>
        </authorList>
    </citation>
    <scope>NUCLEOTIDE SEQUENCE [LARGE SCALE GENOMIC DNA]</scope>
    <source>
        <strain evidence="12 13">Wien I</strain>
    </source>
</reference>
<protein>
    <submittedName>
        <fullName evidence="12">Micronemal protein 8</fullName>
    </submittedName>
</protein>